<keyword evidence="3" id="KW-1185">Reference proteome</keyword>
<comment type="caution">
    <text evidence="2">The sequence shown here is derived from an EMBL/GenBank/DDBJ whole genome shotgun (WGS) entry which is preliminary data.</text>
</comment>
<evidence type="ECO:0000313" key="2">
    <source>
        <dbReference type="EMBL" id="KAF5345598.1"/>
    </source>
</evidence>
<accession>A0A8H5FR39</accession>
<proteinExistence type="predicted"/>
<name>A0A8H5FR39_9AGAR</name>
<sequence length="457" mass="52075">MNVNSPNSGLANNPGNHSATAHSQILTKFKAEKSRVARHLRLAYPRHGELLSTPVEDQSIVRQEVLHNYALSHAEFIKRLRDGSLGRWRGELDETIGWFIRDGREFRFLYFNPEWSDSAPVPQSKQLECGAYLYEFTTTIRVDEACLSLFESDDDIIRCVNIFSCDDPRIGEMCELRRGGRFVPIRETRRELRLWWQRMFSDAADTTRDVISVPVGVGPSSPLVATTAVQETRPKRRQRWKRMLSNVADTTRTTNSVLEEACSSSPLVAATAVREPRSKRRQRWKRMLSNVVDTVQTANSILAEASSSFPPVAAAAKGVQTVFTIKDTIKDHQTAAEHEIQRAIKLKEDVEEFIRCSSQNRIAFPTQPTQAIAFTCDEVRQNLKPISNSSPGSRLFRLNRNKDTIQNCRRRLDLAEREFVTARNSYLVQLNDSIDRRTKAVQANVIQIKVNQVKTLF</sequence>
<gene>
    <name evidence="2" type="ORF">D9756_011041</name>
</gene>
<organism evidence="2 3">
    <name type="scientific">Leucocoprinus leucothites</name>
    <dbReference type="NCBI Taxonomy" id="201217"/>
    <lineage>
        <taxon>Eukaryota</taxon>
        <taxon>Fungi</taxon>
        <taxon>Dikarya</taxon>
        <taxon>Basidiomycota</taxon>
        <taxon>Agaricomycotina</taxon>
        <taxon>Agaricomycetes</taxon>
        <taxon>Agaricomycetidae</taxon>
        <taxon>Agaricales</taxon>
        <taxon>Agaricineae</taxon>
        <taxon>Agaricaceae</taxon>
        <taxon>Leucocoprinus</taxon>
    </lineage>
</organism>
<evidence type="ECO:0000256" key="1">
    <source>
        <dbReference type="SAM" id="Coils"/>
    </source>
</evidence>
<keyword evidence="1" id="KW-0175">Coiled coil</keyword>
<dbReference type="AlphaFoldDB" id="A0A8H5FR39"/>
<dbReference type="Proteomes" id="UP000559027">
    <property type="component" value="Unassembled WGS sequence"/>
</dbReference>
<reference evidence="2 3" key="1">
    <citation type="journal article" date="2020" name="ISME J.">
        <title>Uncovering the hidden diversity of litter-decomposition mechanisms in mushroom-forming fungi.</title>
        <authorList>
            <person name="Floudas D."/>
            <person name="Bentzer J."/>
            <person name="Ahren D."/>
            <person name="Johansson T."/>
            <person name="Persson P."/>
            <person name="Tunlid A."/>
        </authorList>
    </citation>
    <scope>NUCLEOTIDE SEQUENCE [LARGE SCALE GENOMIC DNA]</scope>
    <source>
        <strain evidence="2 3">CBS 146.42</strain>
    </source>
</reference>
<dbReference type="EMBL" id="JAACJO010000043">
    <property type="protein sequence ID" value="KAF5345598.1"/>
    <property type="molecule type" value="Genomic_DNA"/>
</dbReference>
<feature type="coiled-coil region" evidence="1">
    <location>
        <begin position="398"/>
        <end position="425"/>
    </location>
</feature>
<evidence type="ECO:0000313" key="3">
    <source>
        <dbReference type="Proteomes" id="UP000559027"/>
    </source>
</evidence>
<protein>
    <submittedName>
        <fullName evidence="2">Uncharacterized protein</fullName>
    </submittedName>
</protein>